<sequence>MVKADFGRDFQWGVSSAAFQTEGVCDADGKGPSIWDTFTSKKGKIKLNHHARTACDFYNRYEADIDLIKGMYIPNFRFSLSWPRILPEGIGRHNTQGMDFYERVVDHCLAQGITPWITLYHWDLPQSLQDKGGWTNRDVLSWLEEYAACVVKCLGDRVGHWMVLNEPAVFTGAGYFFGVHAPGLTGLRNFFPAAHHAALAMGHIGKLLRSETKNARIGTTFSCSSIHPASSSKRDMDAAKRADALINRLFIEPILGLGYPTTDLKALAGIERYMAAGDEARLPFDFDFIGIQNYTREMIRHSYFVPYLRAQLVPAKKRRVPLLTEMGWEVYPEAIYEMIKQFNAYPNIPDIYITENGAAFADVVENGAVHDDLRIRYLKDHLAQVLRAKREGLNIHGYFIWTLMDNFEWAEGYHARFGLVHLDFDTQQRTVKDSGKWYGDFLADAVG</sequence>
<protein>
    <recommendedName>
        <fullName evidence="2 11">Beta-glucosidase</fullName>
        <ecNumber evidence="2 11">3.2.1.21</ecNumber>
    </recommendedName>
</protein>
<comment type="similarity">
    <text evidence="1 11">Belongs to the glycosyl hydrolase 1 family.</text>
</comment>
<evidence type="ECO:0000256" key="2">
    <source>
        <dbReference type="ARBA" id="ARBA00012744"/>
    </source>
</evidence>
<keyword evidence="7" id="KW-0624">Polysaccharide degradation</keyword>
<dbReference type="FunFam" id="3.20.20.80:FF:000004">
    <property type="entry name" value="Beta-glucosidase 6-phospho-beta-glucosidase"/>
    <property type="match status" value="1"/>
</dbReference>
<dbReference type="OrthoDB" id="9765195at2"/>
<dbReference type="GO" id="GO:0030245">
    <property type="term" value="P:cellulose catabolic process"/>
    <property type="evidence" value="ECO:0007669"/>
    <property type="project" value="UniProtKB-KW"/>
</dbReference>
<dbReference type="InterPro" id="IPR001360">
    <property type="entry name" value="Glyco_hydro_1"/>
</dbReference>
<comment type="catalytic activity">
    <reaction evidence="11">
        <text>Hydrolysis of terminal, non-reducing beta-D-glucosyl residues with release of beta-D-glucose.</text>
        <dbReference type="EC" id="3.2.1.21"/>
    </reaction>
</comment>
<feature type="binding site" evidence="9">
    <location>
        <position position="121"/>
    </location>
    <ligand>
        <name>substrate</name>
    </ligand>
</feature>
<evidence type="ECO:0000313" key="13">
    <source>
        <dbReference type="Proteomes" id="UP000198916"/>
    </source>
</evidence>
<evidence type="ECO:0000256" key="8">
    <source>
        <dbReference type="PIRSR" id="PIRSR617736-1"/>
    </source>
</evidence>
<proteinExistence type="inferred from homology"/>
<dbReference type="AlphaFoldDB" id="A0A1H7L9G9"/>
<organism evidence="12 13">
    <name type="scientific">Parapedobacter koreensis</name>
    <dbReference type="NCBI Taxonomy" id="332977"/>
    <lineage>
        <taxon>Bacteria</taxon>
        <taxon>Pseudomonadati</taxon>
        <taxon>Bacteroidota</taxon>
        <taxon>Sphingobacteriia</taxon>
        <taxon>Sphingobacteriales</taxon>
        <taxon>Sphingobacteriaceae</taxon>
        <taxon>Parapedobacter</taxon>
    </lineage>
</organism>
<dbReference type="InterPro" id="IPR017736">
    <property type="entry name" value="Glyco_hydro_1_beta-glucosidase"/>
</dbReference>
<evidence type="ECO:0000256" key="4">
    <source>
        <dbReference type="ARBA" id="ARBA00023001"/>
    </source>
</evidence>
<dbReference type="NCBIfam" id="TIGR03356">
    <property type="entry name" value="BGL"/>
    <property type="match status" value="1"/>
</dbReference>
<accession>A0A1H7L9G9</accession>
<evidence type="ECO:0000256" key="3">
    <source>
        <dbReference type="ARBA" id="ARBA00022801"/>
    </source>
</evidence>
<dbReference type="GO" id="GO:0008422">
    <property type="term" value="F:beta-glucosidase activity"/>
    <property type="evidence" value="ECO:0007669"/>
    <property type="project" value="UniProtKB-EC"/>
</dbReference>
<evidence type="ECO:0000313" key="12">
    <source>
        <dbReference type="EMBL" id="SEK95460.1"/>
    </source>
</evidence>
<dbReference type="SUPFAM" id="SSF51445">
    <property type="entry name" value="(Trans)glycosidases"/>
    <property type="match status" value="1"/>
</dbReference>
<dbReference type="PRINTS" id="PR00131">
    <property type="entry name" value="GLHYDRLASE1"/>
</dbReference>
<dbReference type="Proteomes" id="UP000198916">
    <property type="component" value="Unassembled WGS sequence"/>
</dbReference>
<keyword evidence="13" id="KW-1185">Reference proteome</keyword>
<feature type="binding site" evidence="9">
    <location>
        <position position="165"/>
    </location>
    <ligand>
        <name>substrate</name>
    </ligand>
</feature>
<keyword evidence="6 11" id="KW-0326">Glycosidase</keyword>
<feature type="binding site" evidence="9">
    <location>
        <position position="294"/>
    </location>
    <ligand>
        <name>substrate</name>
    </ligand>
</feature>
<dbReference type="EMBL" id="FNZR01000003">
    <property type="protein sequence ID" value="SEK95460.1"/>
    <property type="molecule type" value="Genomic_DNA"/>
</dbReference>
<evidence type="ECO:0000256" key="6">
    <source>
        <dbReference type="ARBA" id="ARBA00023295"/>
    </source>
</evidence>
<dbReference type="EC" id="3.2.1.21" evidence="2 11"/>
<dbReference type="InterPro" id="IPR017853">
    <property type="entry name" value="GH"/>
</dbReference>
<dbReference type="RefSeq" id="WP_090604465.1">
    <property type="nucleotide sequence ID" value="NZ_FNZR01000003.1"/>
</dbReference>
<feature type="binding site" evidence="9">
    <location>
        <begin position="408"/>
        <end position="409"/>
    </location>
    <ligand>
        <name>substrate</name>
    </ligand>
</feature>
<feature type="active site" description="Nucleophile" evidence="8 10">
    <location>
        <position position="355"/>
    </location>
</feature>
<evidence type="ECO:0000256" key="5">
    <source>
        <dbReference type="ARBA" id="ARBA00023277"/>
    </source>
</evidence>
<keyword evidence="4" id="KW-0136">Cellulose degradation</keyword>
<dbReference type="Pfam" id="PF00232">
    <property type="entry name" value="Glyco_hydro_1"/>
    <property type="match status" value="1"/>
</dbReference>
<gene>
    <name evidence="12" type="ORF">SAMN05421740_10383</name>
</gene>
<dbReference type="PROSITE" id="PS00572">
    <property type="entry name" value="GLYCOSYL_HYDROL_F1_1"/>
    <property type="match status" value="1"/>
</dbReference>
<reference evidence="13" key="1">
    <citation type="submission" date="2016-10" db="EMBL/GenBank/DDBJ databases">
        <authorList>
            <person name="Varghese N."/>
            <person name="Submissions S."/>
        </authorList>
    </citation>
    <scope>NUCLEOTIDE SEQUENCE [LARGE SCALE GENOMIC DNA]</scope>
    <source>
        <strain evidence="13">Jip14</strain>
    </source>
</reference>
<dbReference type="PANTHER" id="PTHR10353:SF36">
    <property type="entry name" value="LP05116P"/>
    <property type="match status" value="1"/>
</dbReference>
<dbReference type="GO" id="GO:0005829">
    <property type="term" value="C:cytosol"/>
    <property type="evidence" value="ECO:0007669"/>
    <property type="project" value="TreeGrafter"/>
</dbReference>
<evidence type="ECO:0000256" key="9">
    <source>
        <dbReference type="PIRSR" id="PIRSR617736-2"/>
    </source>
</evidence>
<dbReference type="PANTHER" id="PTHR10353">
    <property type="entry name" value="GLYCOSYL HYDROLASE"/>
    <property type="match status" value="1"/>
</dbReference>
<dbReference type="Gene3D" id="3.20.20.80">
    <property type="entry name" value="Glycosidases"/>
    <property type="match status" value="1"/>
</dbReference>
<dbReference type="InterPro" id="IPR018120">
    <property type="entry name" value="Glyco_hydro_1_AS"/>
</dbReference>
<dbReference type="STRING" id="332977.SAMN05421740_10383"/>
<evidence type="ECO:0000256" key="11">
    <source>
        <dbReference type="RuleBase" id="RU361175"/>
    </source>
</evidence>
<keyword evidence="3 11" id="KW-0378">Hydrolase</keyword>
<name>A0A1H7L9G9_9SPHI</name>
<evidence type="ECO:0000256" key="7">
    <source>
        <dbReference type="ARBA" id="ARBA00023326"/>
    </source>
</evidence>
<feature type="binding site" evidence="9">
    <location>
        <position position="20"/>
    </location>
    <ligand>
        <name>substrate</name>
    </ligand>
</feature>
<evidence type="ECO:0000256" key="1">
    <source>
        <dbReference type="ARBA" id="ARBA00010838"/>
    </source>
</evidence>
<keyword evidence="5" id="KW-0119">Carbohydrate metabolism</keyword>
<feature type="active site" description="Proton donor" evidence="8">
    <location>
        <position position="166"/>
    </location>
</feature>
<feature type="binding site" evidence="9">
    <location>
        <position position="401"/>
    </location>
    <ligand>
        <name>substrate</name>
    </ligand>
</feature>
<evidence type="ECO:0000256" key="10">
    <source>
        <dbReference type="PROSITE-ProRule" id="PRU10055"/>
    </source>
</evidence>